<accession>A0A0U5JZR5</accession>
<organism evidence="1 2">
    <name type="scientific">Limosilactobacillus reuteri</name>
    <name type="common">Lactobacillus reuteri</name>
    <dbReference type="NCBI Taxonomy" id="1598"/>
    <lineage>
        <taxon>Bacteria</taxon>
        <taxon>Bacillati</taxon>
        <taxon>Bacillota</taxon>
        <taxon>Bacilli</taxon>
        <taxon>Lactobacillales</taxon>
        <taxon>Lactobacillaceae</taxon>
        <taxon>Limosilactobacillus</taxon>
    </lineage>
</organism>
<dbReference type="RefSeq" id="WP_102816937.1">
    <property type="nucleotide sequence ID" value="NZ_LN887683.1"/>
</dbReference>
<evidence type="ECO:0000313" key="1">
    <source>
        <dbReference type="EMBL" id="CUR42372.1"/>
    </source>
</evidence>
<dbReference type="EMBL" id="LN887683">
    <property type="protein sequence ID" value="CUR42372.1"/>
    <property type="molecule type" value="Genomic_DNA"/>
</dbReference>
<reference evidence="2" key="1">
    <citation type="submission" date="2015-10" db="EMBL/GenBank/DDBJ databases">
        <authorList>
            <person name="Crossman L.C."/>
        </authorList>
    </citation>
    <scope>NUCLEOTIDE SEQUENCE [LARGE SCALE GENOMIC DNA]</scope>
    <source>
        <strain evidence="2">20-2</strain>
    </source>
</reference>
<dbReference type="Proteomes" id="UP000235484">
    <property type="component" value="Unassembled WGS sequence"/>
</dbReference>
<name>A0A0U5JZR5_LIMRT</name>
<proteinExistence type="predicted"/>
<gene>
    <name evidence="1" type="ORF">LRLP16767_LR202_02067</name>
</gene>
<protein>
    <submittedName>
        <fullName evidence="1">Orf59</fullName>
    </submittedName>
</protein>
<dbReference type="AlphaFoldDB" id="A0A0U5JZR5"/>
<evidence type="ECO:0000313" key="2">
    <source>
        <dbReference type="Proteomes" id="UP000235484"/>
    </source>
</evidence>
<sequence length="86" mass="9662">MLESTKSITLTGKSTVNNQVIANFTANVFDDDAGNDTFNTFITNKELYDANKKVVRKDTQDFQNLVYNAQDEIANYADKTADKTNE</sequence>